<comment type="pathway">
    <text evidence="1">Secondary metabolite biosynthesis.</text>
</comment>
<sequence>MPLKVLIIGAGVCGPAFATLLQRADPSHEITIIERAPRMRESGLQIDLRAQGIPIVRKMGLIDAIRQRAVPESGVALVDARGRPFASFGKNDSGHGAQAFTSEYEIMRPDLVDVFYRASLGLSAEKDNSNNGGKTPQTWGVVSSGNGNVRYEFGVTVTNISQHDADVVEVTFSDGRMAKYDVVVGADGQSSRTRRMILGGKEASDACFKPLDLFVAFYQIPRSPIDDSWMNWHLMTGRRAIVTRSADVEAPTQVYMTIRTSRKENAFGICTAGSTTEQKEAFAQAYMDEDAWRAKEFANALREKTPDEKFYATEIGQVHCQKLVVGRVVLVGDAGYCPSPITGMGTTLSLIGAYVLAGELAKHGKDGVPDALTAYAQTVRPFVNEAQTLIPGLPGMLYAKSKFGVWVLTTFFWLISKLRVVDLLMKFTPEPEKSGGLEIPEYPELGLTS</sequence>
<protein>
    <recommendedName>
        <fullName evidence="6">FAD-binding domain-containing protein</fullName>
    </recommendedName>
</protein>
<reference evidence="7 8" key="1">
    <citation type="submission" date="2019-12" db="EMBL/GenBank/DDBJ databases">
        <title>Draft genome sequence of the ascomycete Xylaria multiplex DSM 110363.</title>
        <authorList>
            <person name="Buettner E."/>
            <person name="Kellner H."/>
        </authorList>
    </citation>
    <scope>NUCLEOTIDE SEQUENCE [LARGE SCALE GENOMIC DNA]</scope>
    <source>
        <strain evidence="7 8">DSM 110363</strain>
    </source>
</reference>
<dbReference type="Proteomes" id="UP000481858">
    <property type="component" value="Unassembled WGS sequence"/>
</dbReference>
<evidence type="ECO:0000313" key="8">
    <source>
        <dbReference type="Proteomes" id="UP000481858"/>
    </source>
</evidence>
<evidence type="ECO:0000313" key="7">
    <source>
        <dbReference type="EMBL" id="KAF2971543.1"/>
    </source>
</evidence>
<dbReference type="InterPro" id="IPR002938">
    <property type="entry name" value="FAD-bd"/>
</dbReference>
<keyword evidence="5" id="KW-0732">Signal</keyword>
<dbReference type="Gene3D" id="3.30.9.10">
    <property type="entry name" value="D-Amino Acid Oxidase, subunit A, domain 2"/>
    <property type="match status" value="1"/>
</dbReference>
<gene>
    <name evidence="7" type="ORF">GQX73_g1980</name>
</gene>
<dbReference type="AlphaFoldDB" id="A0A7C8IW63"/>
<dbReference type="EMBL" id="WUBL01000012">
    <property type="protein sequence ID" value="KAF2971543.1"/>
    <property type="molecule type" value="Genomic_DNA"/>
</dbReference>
<dbReference type="Pfam" id="PF01494">
    <property type="entry name" value="FAD_binding_3"/>
    <property type="match status" value="1"/>
</dbReference>
<feature type="signal peptide" evidence="5">
    <location>
        <begin position="1"/>
        <end position="18"/>
    </location>
</feature>
<evidence type="ECO:0000256" key="3">
    <source>
        <dbReference type="ARBA" id="ARBA00022827"/>
    </source>
</evidence>
<proteinExistence type="predicted"/>
<accession>A0A7C8IW63</accession>
<dbReference type="PRINTS" id="PR00420">
    <property type="entry name" value="RNGMNOXGNASE"/>
</dbReference>
<dbReference type="GO" id="GO:0016491">
    <property type="term" value="F:oxidoreductase activity"/>
    <property type="evidence" value="ECO:0007669"/>
    <property type="project" value="UniProtKB-KW"/>
</dbReference>
<dbReference type="PANTHER" id="PTHR46865:SF7">
    <property type="entry name" value="MONOOXYGENASE, PUTATIVE (AFU_ORTHOLOGUE AFUA_8G07040)-RELATED"/>
    <property type="match status" value="1"/>
</dbReference>
<feature type="chain" id="PRO_5028863799" description="FAD-binding domain-containing protein" evidence="5">
    <location>
        <begin position="19"/>
        <end position="449"/>
    </location>
</feature>
<organism evidence="7 8">
    <name type="scientific">Xylaria multiplex</name>
    <dbReference type="NCBI Taxonomy" id="323545"/>
    <lineage>
        <taxon>Eukaryota</taxon>
        <taxon>Fungi</taxon>
        <taxon>Dikarya</taxon>
        <taxon>Ascomycota</taxon>
        <taxon>Pezizomycotina</taxon>
        <taxon>Sordariomycetes</taxon>
        <taxon>Xylariomycetidae</taxon>
        <taxon>Xylariales</taxon>
        <taxon>Xylariaceae</taxon>
        <taxon>Xylaria</taxon>
    </lineage>
</organism>
<evidence type="ECO:0000256" key="1">
    <source>
        <dbReference type="ARBA" id="ARBA00005179"/>
    </source>
</evidence>
<evidence type="ECO:0000256" key="5">
    <source>
        <dbReference type="SAM" id="SignalP"/>
    </source>
</evidence>
<keyword evidence="4" id="KW-0560">Oxidoreductase</keyword>
<dbReference type="InterPro" id="IPR036188">
    <property type="entry name" value="FAD/NAD-bd_sf"/>
</dbReference>
<dbReference type="OrthoDB" id="655030at2759"/>
<comment type="caution">
    <text evidence="7">The sequence shown here is derived from an EMBL/GenBank/DDBJ whole genome shotgun (WGS) entry which is preliminary data.</text>
</comment>
<evidence type="ECO:0000256" key="2">
    <source>
        <dbReference type="ARBA" id="ARBA00022630"/>
    </source>
</evidence>
<dbReference type="GO" id="GO:0071949">
    <property type="term" value="F:FAD binding"/>
    <property type="evidence" value="ECO:0007669"/>
    <property type="project" value="InterPro"/>
</dbReference>
<feature type="domain" description="FAD-binding" evidence="6">
    <location>
        <begin position="4"/>
        <end position="385"/>
    </location>
</feature>
<dbReference type="SUPFAM" id="SSF51905">
    <property type="entry name" value="FAD/NAD(P)-binding domain"/>
    <property type="match status" value="1"/>
</dbReference>
<evidence type="ECO:0000256" key="4">
    <source>
        <dbReference type="ARBA" id="ARBA00023002"/>
    </source>
</evidence>
<dbReference type="InterPro" id="IPR051704">
    <property type="entry name" value="FAD_aromatic-hydroxylase"/>
</dbReference>
<keyword evidence="8" id="KW-1185">Reference proteome</keyword>
<name>A0A7C8IW63_9PEZI</name>
<dbReference type="InParanoid" id="A0A7C8IW63"/>
<evidence type="ECO:0000259" key="6">
    <source>
        <dbReference type="Pfam" id="PF01494"/>
    </source>
</evidence>
<keyword evidence="3" id="KW-0274">FAD</keyword>
<keyword evidence="2" id="KW-0285">Flavoprotein</keyword>
<dbReference type="PANTHER" id="PTHR46865">
    <property type="entry name" value="OXIDOREDUCTASE-RELATED"/>
    <property type="match status" value="1"/>
</dbReference>
<dbReference type="Gene3D" id="3.50.50.60">
    <property type="entry name" value="FAD/NAD(P)-binding domain"/>
    <property type="match status" value="1"/>
</dbReference>